<evidence type="ECO:0000256" key="1">
    <source>
        <dbReference type="ARBA" id="ARBA00004123"/>
    </source>
</evidence>
<dbReference type="GO" id="GO:0005737">
    <property type="term" value="C:cytoplasm"/>
    <property type="evidence" value="ECO:0007669"/>
    <property type="project" value="UniProtKB-SubCell"/>
</dbReference>
<dbReference type="GO" id="GO:0016491">
    <property type="term" value="F:oxidoreductase activity"/>
    <property type="evidence" value="ECO:0007669"/>
    <property type="project" value="UniProtKB-KW"/>
</dbReference>
<organism evidence="8 9">
    <name type="scientific">Hyaloscypha variabilis (strain UAMH 11265 / GT02V1 / F)</name>
    <name type="common">Meliniomyces variabilis</name>
    <dbReference type="NCBI Taxonomy" id="1149755"/>
    <lineage>
        <taxon>Eukaryota</taxon>
        <taxon>Fungi</taxon>
        <taxon>Dikarya</taxon>
        <taxon>Ascomycota</taxon>
        <taxon>Pezizomycotina</taxon>
        <taxon>Leotiomycetes</taxon>
        <taxon>Helotiales</taxon>
        <taxon>Hyaloscyphaceae</taxon>
        <taxon>Hyaloscypha</taxon>
        <taxon>Hyaloscypha variabilis</taxon>
    </lineage>
</organism>
<dbReference type="EMBL" id="KZ613938">
    <property type="protein sequence ID" value="PMD47966.1"/>
    <property type="molecule type" value="Genomic_DNA"/>
</dbReference>
<dbReference type="InterPro" id="IPR000415">
    <property type="entry name" value="Nitroreductase-like"/>
</dbReference>
<sequence length="211" mass="23887">MSFEIATQKRRTIRALQPVSPLPDSNIIDLASNALLCVPSAFNSQSTRLTIHFSESHRKLWSITGAALETNLGSERYNSGTADRITAYGKGYGTILFWDDMEVIEQMRKVAADHYKDKADEWAHQSNGMHQYYLWVALEAHGFGVNLQHYNPLIDEEVKKELGVSGSWKLRAQMVFGLPEKGTVVGEKEQKVEMEERLRVFRANEEGGKNL</sequence>
<proteinExistence type="inferred from homology"/>
<comment type="subcellular location">
    <subcellularLocation>
        <location evidence="2">Cytoplasm</location>
    </subcellularLocation>
    <subcellularLocation>
        <location evidence="1">Nucleus</location>
    </subcellularLocation>
</comment>
<keyword evidence="9" id="KW-1185">Reference proteome</keyword>
<keyword evidence="5" id="KW-0560">Oxidoreductase</keyword>
<dbReference type="OrthoDB" id="2138173at2759"/>
<comment type="similarity">
    <text evidence="3">Belongs to the nitroreductase family.</text>
</comment>
<dbReference type="Pfam" id="PF00881">
    <property type="entry name" value="Nitroreductase"/>
    <property type="match status" value="1"/>
</dbReference>
<dbReference type="GO" id="GO:0005634">
    <property type="term" value="C:nucleus"/>
    <property type="evidence" value="ECO:0007669"/>
    <property type="project" value="UniProtKB-SubCell"/>
</dbReference>
<dbReference type="PANTHER" id="PTHR43035:SF1">
    <property type="entry name" value="FATTY ACID REPRESSION MUTANT PROTEIN 2-RELATED"/>
    <property type="match status" value="1"/>
</dbReference>
<evidence type="ECO:0000256" key="5">
    <source>
        <dbReference type="ARBA" id="ARBA00023002"/>
    </source>
</evidence>
<evidence type="ECO:0000259" key="7">
    <source>
        <dbReference type="Pfam" id="PF00881"/>
    </source>
</evidence>
<name>A0A2J6SB30_HYAVF</name>
<keyword evidence="4" id="KW-0963">Cytoplasm</keyword>
<dbReference type="AlphaFoldDB" id="A0A2J6SB30"/>
<dbReference type="Gene3D" id="3.40.109.10">
    <property type="entry name" value="NADH Oxidase"/>
    <property type="match status" value="1"/>
</dbReference>
<protein>
    <submittedName>
        <fullName evidence="8">Nitroreductase</fullName>
    </submittedName>
</protein>
<evidence type="ECO:0000313" key="8">
    <source>
        <dbReference type="EMBL" id="PMD47966.1"/>
    </source>
</evidence>
<feature type="domain" description="Nitroreductase" evidence="7">
    <location>
        <begin position="9"/>
        <end position="177"/>
    </location>
</feature>
<evidence type="ECO:0000256" key="4">
    <source>
        <dbReference type="ARBA" id="ARBA00022490"/>
    </source>
</evidence>
<evidence type="ECO:0000256" key="2">
    <source>
        <dbReference type="ARBA" id="ARBA00004496"/>
    </source>
</evidence>
<dbReference type="InterPro" id="IPR029479">
    <property type="entry name" value="Nitroreductase"/>
</dbReference>
<dbReference type="Proteomes" id="UP000235786">
    <property type="component" value="Unassembled WGS sequence"/>
</dbReference>
<dbReference type="GO" id="GO:0034599">
    <property type="term" value="P:cellular response to oxidative stress"/>
    <property type="evidence" value="ECO:0007669"/>
    <property type="project" value="InterPro"/>
</dbReference>
<dbReference type="STRING" id="1149755.A0A2J6SB30"/>
<accession>A0A2J6SB30</accession>
<dbReference type="FunFam" id="3.40.109.10:FF:000001">
    <property type="entry name" value="Nitroreductase family"/>
    <property type="match status" value="1"/>
</dbReference>
<evidence type="ECO:0000256" key="6">
    <source>
        <dbReference type="ARBA" id="ARBA00023242"/>
    </source>
</evidence>
<dbReference type="SUPFAM" id="SSF55469">
    <property type="entry name" value="FMN-dependent nitroreductase-like"/>
    <property type="match status" value="1"/>
</dbReference>
<gene>
    <name evidence="8" type="ORF">L207DRAFT_416131</name>
</gene>
<keyword evidence="6" id="KW-0539">Nucleus</keyword>
<reference evidence="8 9" key="1">
    <citation type="submission" date="2016-04" db="EMBL/GenBank/DDBJ databases">
        <title>A degradative enzymes factory behind the ericoid mycorrhizal symbiosis.</title>
        <authorList>
            <consortium name="DOE Joint Genome Institute"/>
            <person name="Martino E."/>
            <person name="Morin E."/>
            <person name="Grelet G."/>
            <person name="Kuo A."/>
            <person name="Kohler A."/>
            <person name="Daghino S."/>
            <person name="Barry K."/>
            <person name="Choi C."/>
            <person name="Cichocki N."/>
            <person name="Clum A."/>
            <person name="Copeland A."/>
            <person name="Hainaut M."/>
            <person name="Haridas S."/>
            <person name="Labutti K."/>
            <person name="Lindquist E."/>
            <person name="Lipzen A."/>
            <person name="Khouja H.-R."/>
            <person name="Murat C."/>
            <person name="Ohm R."/>
            <person name="Olson A."/>
            <person name="Spatafora J."/>
            <person name="Veneault-Fourrey C."/>
            <person name="Henrissat B."/>
            <person name="Grigoriev I."/>
            <person name="Martin F."/>
            <person name="Perotto S."/>
        </authorList>
    </citation>
    <scope>NUCLEOTIDE SEQUENCE [LARGE SCALE GENOMIC DNA]</scope>
    <source>
        <strain evidence="8 9">F</strain>
    </source>
</reference>
<dbReference type="InterPro" id="IPR033877">
    <property type="entry name" value="Frm2/Hbn1"/>
</dbReference>
<evidence type="ECO:0000313" key="9">
    <source>
        <dbReference type="Proteomes" id="UP000235786"/>
    </source>
</evidence>
<dbReference type="PANTHER" id="PTHR43035">
    <property type="entry name" value="FATTY ACID REPRESSION MUTANT PROTEIN 2-RELATED"/>
    <property type="match status" value="1"/>
</dbReference>
<evidence type="ECO:0000256" key="3">
    <source>
        <dbReference type="ARBA" id="ARBA00007118"/>
    </source>
</evidence>